<comment type="caution">
    <text evidence="2">The sequence shown here is derived from an EMBL/GenBank/DDBJ whole genome shotgun (WGS) entry which is preliminary data.</text>
</comment>
<feature type="transmembrane region" description="Helical" evidence="1">
    <location>
        <begin position="38"/>
        <end position="58"/>
    </location>
</feature>
<dbReference type="GeneID" id="87596808"/>
<proteinExistence type="predicted"/>
<evidence type="ECO:0000313" key="2">
    <source>
        <dbReference type="EMBL" id="KOO39745.1"/>
    </source>
</evidence>
<reference evidence="2" key="1">
    <citation type="submission" date="2015-08" db="EMBL/GenBank/DDBJ databases">
        <title>Complete DNA Sequence of Pseudomonas syringae pv. actinidiae, the Causal Agent of Kiwifruit Canker Disease.</title>
        <authorList>
            <person name="Rikkerink E.H.A."/>
            <person name="Fineran P.C."/>
        </authorList>
    </citation>
    <scope>NUCLEOTIDE SEQUENCE</scope>
    <source>
        <strain evidence="2">DSM 13666</strain>
    </source>
</reference>
<protein>
    <submittedName>
        <fullName evidence="2">Uncharacterized protein</fullName>
    </submittedName>
</protein>
<accession>A0A0M0KLR9</accession>
<organism evidence="2">
    <name type="scientific">Halalkalibacterium halodurans</name>
    <name type="common">Bacillus halodurans</name>
    <dbReference type="NCBI Taxonomy" id="86665"/>
    <lineage>
        <taxon>Bacteria</taxon>
        <taxon>Bacillati</taxon>
        <taxon>Bacillota</taxon>
        <taxon>Bacilli</taxon>
        <taxon>Bacillales</taxon>
        <taxon>Bacillaceae</taxon>
        <taxon>Halalkalibacterium (ex Joshi et al. 2022)</taxon>
    </lineage>
</organism>
<dbReference type="AlphaFoldDB" id="A0A0M0KLR9"/>
<keyword evidence="1" id="KW-1133">Transmembrane helix</keyword>
<keyword evidence="1" id="KW-0472">Membrane</keyword>
<evidence type="ECO:0000256" key="1">
    <source>
        <dbReference type="SAM" id="Phobius"/>
    </source>
</evidence>
<keyword evidence="1" id="KW-0812">Transmembrane</keyword>
<gene>
    <name evidence="2" type="ORF">AMD02_13475</name>
</gene>
<dbReference type="RefSeq" id="WP_053431622.1">
    <property type="nucleotide sequence ID" value="NZ_CP040441.1"/>
</dbReference>
<dbReference type="EMBL" id="LILD01000001">
    <property type="protein sequence ID" value="KOO39745.1"/>
    <property type="molecule type" value="Genomic_DNA"/>
</dbReference>
<dbReference type="PATRIC" id="fig|136160.3.peg.3139"/>
<name>A0A0M0KLR9_ALKHA</name>
<sequence>MDALILFLFSVSLLSIYAFLHTLYLIAKDKKQRERWKVRAWIVLFVFLTSGACAYFLVQLRFS</sequence>
<feature type="transmembrane region" description="Helical" evidence="1">
    <location>
        <begin position="6"/>
        <end position="26"/>
    </location>
</feature>